<dbReference type="PANTHER" id="PTHR30518">
    <property type="entry name" value="ENDOLYTIC MUREIN TRANSGLYCOSYLASE"/>
    <property type="match status" value="1"/>
</dbReference>
<accession>A0A1G2NE38</accession>
<evidence type="ECO:0000256" key="3">
    <source>
        <dbReference type="ARBA" id="ARBA00022989"/>
    </source>
</evidence>
<dbReference type="GO" id="GO:0009252">
    <property type="term" value="P:peptidoglycan biosynthetic process"/>
    <property type="evidence" value="ECO:0007669"/>
    <property type="project" value="UniProtKB-UniRule"/>
</dbReference>
<feature type="site" description="Important for catalytic activity" evidence="7">
    <location>
        <position position="201"/>
    </location>
</feature>
<dbReference type="EC" id="4.2.2.29" evidence="7"/>
<protein>
    <recommendedName>
        <fullName evidence="7">Endolytic murein transglycosylase</fullName>
        <ecNumber evidence="7">4.2.2.29</ecNumber>
    </recommendedName>
    <alternativeName>
        <fullName evidence="7">Peptidoglycan lytic transglycosylase</fullName>
    </alternativeName>
    <alternativeName>
        <fullName evidence="7">Peptidoglycan polymerization terminase</fullName>
    </alternativeName>
</protein>
<dbReference type="NCBIfam" id="TIGR00247">
    <property type="entry name" value="endolytic transglycosylase MltG"/>
    <property type="match status" value="1"/>
</dbReference>
<keyword evidence="6 7" id="KW-0961">Cell wall biogenesis/degradation</keyword>
<dbReference type="GO" id="GO:0071555">
    <property type="term" value="P:cell wall organization"/>
    <property type="evidence" value="ECO:0007669"/>
    <property type="project" value="UniProtKB-KW"/>
</dbReference>
<evidence type="ECO:0000256" key="5">
    <source>
        <dbReference type="ARBA" id="ARBA00023239"/>
    </source>
</evidence>
<organism evidence="8 9">
    <name type="scientific">Candidatus Taylorbacteria bacterium RIFCSPLOWO2_01_FULL_48_100</name>
    <dbReference type="NCBI Taxonomy" id="1802322"/>
    <lineage>
        <taxon>Bacteria</taxon>
        <taxon>Candidatus Tayloriibacteriota</taxon>
    </lineage>
</organism>
<dbReference type="GO" id="GO:0005886">
    <property type="term" value="C:plasma membrane"/>
    <property type="evidence" value="ECO:0007669"/>
    <property type="project" value="UniProtKB-UniRule"/>
</dbReference>
<keyword evidence="3 7" id="KW-1133">Transmembrane helix</keyword>
<comment type="catalytic activity">
    <reaction evidence="7">
        <text>a peptidoglycan chain = a peptidoglycan chain with N-acetyl-1,6-anhydromuramyl-[peptide] at the reducing end + a peptidoglycan chain with N-acetylglucosamine at the non-reducing end.</text>
        <dbReference type="EC" id="4.2.2.29"/>
    </reaction>
</comment>
<dbReference type="AlphaFoldDB" id="A0A1G2NE38"/>
<evidence type="ECO:0000256" key="6">
    <source>
        <dbReference type="ARBA" id="ARBA00023316"/>
    </source>
</evidence>
<evidence type="ECO:0000256" key="2">
    <source>
        <dbReference type="ARBA" id="ARBA00022692"/>
    </source>
</evidence>
<dbReference type="EMBL" id="MHSA01000013">
    <property type="protein sequence ID" value="OHA34316.1"/>
    <property type="molecule type" value="Genomic_DNA"/>
</dbReference>
<reference evidence="8 9" key="1">
    <citation type="journal article" date="2016" name="Nat. Commun.">
        <title>Thousands of microbial genomes shed light on interconnected biogeochemical processes in an aquifer system.</title>
        <authorList>
            <person name="Anantharaman K."/>
            <person name="Brown C.T."/>
            <person name="Hug L.A."/>
            <person name="Sharon I."/>
            <person name="Castelle C.J."/>
            <person name="Probst A.J."/>
            <person name="Thomas B.C."/>
            <person name="Singh A."/>
            <person name="Wilkins M.J."/>
            <person name="Karaoz U."/>
            <person name="Brodie E.L."/>
            <person name="Williams K.H."/>
            <person name="Hubbard S.S."/>
            <person name="Banfield J.F."/>
        </authorList>
    </citation>
    <scope>NUCLEOTIDE SEQUENCE [LARGE SCALE GENOMIC DNA]</scope>
</reference>
<proteinExistence type="inferred from homology"/>
<evidence type="ECO:0000256" key="4">
    <source>
        <dbReference type="ARBA" id="ARBA00023136"/>
    </source>
</evidence>
<comment type="similarity">
    <text evidence="7">Belongs to the transglycosylase MltG family.</text>
</comment>
<keyword evidence="2 7" id="KW-0812">Transmembrane</keyword>
<gene>
    <name evidence="7" type="primary">mltG</name>
    <name evidence="8" type="ORF">A2938_02165</name>
</gene>
<dbReference type="HAMAP" id="MF_02065">
    <property type="entry name" value="MltG"/>
    <property type="match status" value="1"/>
</dbReference>
<keyword evidence="1 7" id="KW-1003">Cell membrane</keyword>
<evidence type="ECO:0000313" key="8">
    <source>
        <dbReference type="EMBL" id="OHA34316.1"/>
    </source>
</evidence>
<evidence type="ECO:0000256" key="1">
    <source>
        <dbReference type="ARBA" id="ARBA00022475"/>
    </source>
</evidence>
<dbReference type="Proteomes" id="UP000177797">
    <property type="component" value="Unassembled WGS sequence"/>
</dbReference>
<keyword evidence="4 7" id="KW-0472">Membrane</keyword>
<evidence type="ECO:0000256" key="7">
    <source>
        <dbReference type="HAMAP-Rule" id="MF_02065"/>
    </source>
</evidence>
<dbReference type="Gene3D" id="3.30.1490.480">
    <property type="entry name" value="Endolytic murein transglycosylase"/>
    <property type="match status" value="1"/>
</dbReference>
<dbReference type="Pfam" id="PF02618">
    <property type="entry name" value="YceG"/>
    <property type="match status" value="1"/>
</dbReference>
<name>A0A1G2NE38_9BACT</name>
<evidence type="ECO:0000313" key="9">
    <source>
        <dbReference type="Proteomes" id="UP000177797"/>
    </source>
</evidence>
<sequence length="314" mass="35712">MRRYFLIFISIALFLFAFVQALYNRSPLDFPRETFLTIEKGTPLQAIASDFEKRHLVRSAFWLKAFVTLRGGSAGAIAGDYFFKERASALRIAERLVSGEYGLEETRVAIPEGLTNKEMAAIFARALPKFSAREFLTLAAQKEGYLFPDTYHFLPNVSAETVIAVLERNFNKKISEIESLVQMFKKPLKDVVIMASILEAEGRIMETRRIISGILWKRLSIGMPLQVDVTIHYIKNDKNTALSLDDLKIDSPYNTYIHKGLPPTPINNPGLETILAAVTPIKSKYLYFLVDKNGIMHYAITHDEHVVNKEKYLQ</sequence>
<comment type="caution">
    <text evidence="8">The sequence shown here is derived from an EMBL/GenBank/DDBJ whole genome shotgun (WGS) entry which is preliminary data.</text>
</comment>
<dbReference type="InterPro" id="IPR003770">
    <property type="entry name" value="MLTG-like"/>
</dbReference>
<dbReference type="GO" id="GO:0008932">
    <property type="term" value="F:lytic endotransglycosylase activity"/>
    <property type="evidence" value="ECO:0007669"/>
    <property type="project" value="UniProtKB-UniRule"/>
</dbReference>
<dbReference type="PANTHER" id="PTHR30518:SF2">
    <property type="entry name" value="ENDOLYTIC MUREIN TRANSGLYCOSYLASE"/>
    <property type="match status" value="1"/>
</dbReference>
<keyword evidence="5 7" id="KW-0456">Lyase</keyword>
<comment type="function">
    <text evidence="7">Functions as a peptidoglycan terminase that cleaves nascent peptidoglycan strands endolytically to terminate their elongation.</text>
</comment>